<reference evidence="2 3" key="1">
    <citation type="submission" date="2017-11" db="EMBL/GenBank/DDBJ databases">
        <title>Complete genome sequence of Sphingomonas sp. Strain Cra20, a psychrotolerant potential plant growth promoting rhizobacteria.</title>
        <authorList>
            <person name="Luo Y."/>
        </authorList>
    </citation>
    <scope>NUCLEOTIDE SEQUENCE [LARGE SCALE GENOMIC DNA]</scope>
    <source>
        <strain evidence="2 3">Cra20</strain>
    </source>
</reference>
<dbReference type="EMBL" id="CP024923">
    <property type="protein sequence ID" value="ATY33879.1"/>
    <property type="molecule type" value="Genomic_DNA"/>
</dbReference>
<dbReference type="AlphaFoldDB" id="A0A2K8MPH5"/>
<protein>
    <recommendedName>
        <fullName evidence="4">UrcA family protein</fullName>
    </recommendedName>
</protein>
<feature type="signal peptide" evidence="1">
    <location>
        <begin position="1"/>
        <end position="21"/>
    </location>
</feature>
<dbReference type="PROSITE" id="PS51257">
    <property type="entry name" value="PROKAR_LIPOPROTEIN"/>
    <property type="match status" value="1"/>
</dbReference>
<organism evidence="2 3">
    <name type="scientific">Sphingomonas psychrotolerans</name>
    <dbReference type="NCBI Taxonomy" id="1327635"/>
    <lineage>
        <taxon>Bacteria</taxon>
        <taxon>Pseudomonadati</taxon>
        <taxon>Pseudomonadota</taxon>
        <taxon>Alphaproteobacteria</taxon>
        <taxon>Sphingomonadales</taxon>
        <taxon>Sphingomonadaceae</taxon>
        <taxon>Sphingomonas</taxon>
    </lineage>
</organism>
<evidence type="ECO:0000313" key="2">
    <source>
        <dbReference type="EMBL" id="ATY33879.1"/>
    </source>
</evidence>
<name>A0A2K8MPH5_9SPHN</name>
<dbReference type="NCBIfam" id="TIGR04433">
    <property type="entry name" value="UrcA_uranyl"/>
    <property type="match status" value="1"/>
</dbReference>
<evidence type="ECO:0000313" key="3">
    <source>
        <dbReference type="Proteomes" id="UP000229081"/>
    </source>
</evidence>
<gene>
    <name evidence="2" type="ORF">CVN68_19555</name>
</gene>
<dbReference type="KEGG" id="sphc:CVN68_19555"/>
<dbReference type="InterPro" id="IPR030972">
    <property type="entry name" value="UrcA_uranyl"/>
</dbReference>
<proteinExistence type="predicted"/>
<sequence>MRTILFLPLILLGACASGASAMPLEPAAHVAFGDLALDQPAGRAELRARVATAARGFCRRHEDEVTPQLLSHDRFLCLEQVRSALVADMRPEVRHAYKQALREAGVRGRRL</sequence>
<dbReference type="RefSeq" id="WP_100283675.1">
    <property type="nucleotide sequence ID" value="NZ_CP024923.1"/>
</dbReference>
<keyword evidence="3" id="KW-1185">Reference proteome</keyword>
<feature type="chain" id="PRO_5014668670" description="UrcA family protein" evidence="1">
    <location>
        <begin position="22"/>
        <end position="111"/>
    </location>
</feature>
<dbReference type="Proteomes" id="UP000229081">
    <property type="component" value="Chromosome"/>
</dbReference>
<evidence type="ECO:0000256" key="1">
    <source>
        <dbReference type="SAM" id="SignalP"/>
    </source>
</evidence>
<dbReference type="OrthoDB" id="7584340at2"/>
<accession>A0A2K8MPH5</accession>
<evidence type="ECO:0008006" key="4">
    <source>
        <dbReference type="Google" id="ProtNLM"/>
    </source>
</evidence>
<keyword evidence="1" id="KW-0732">Signal</keyword>